<evidence type="ECO:0000313" key="4">
    <source>
        <dbReference type="Proteomes" id="UP001305606"/>
    </source>
</evidence>
<evidence type="ECO:0000259" key="2">
    <source>
        <dbReference type="PROSITE" id="PS50943"/>
    </source>
</evidence>
<dbReference type="PROSITE" id="PS50943">
    <property type="entry name" value="HTH_CROC1"/>
    <property type="match status" value="1"/>
</dbReference>
<dbReference type="InterPro" id="IPR001387">
    <property type="entry name" value="Cro/C1-type_HTH"/>
</dbReference>
<dbReference type="SUPFAM" id="SSF51182">
    <property type="entry name" value="RmlC-like cupins"/>
    <property type="match status" value="1"/>
</dbReference>
<dbReference type="RefSeq" id="WP_311039790.1">
    <property type="nucleotide sequence ID" value="NZ_CP117522.1"/>
</dbReference>
<dbReference type="Pfam" id="PF13560">
    <property type="entry name" value="HTH_31"/>
    <property type="match status" value="1"/>
</dbReference>
<keyword evidence="4" id="KW-1185">Reference proteome</keyword>
<gene>
    <name evidence="3" type="ORF">PS467_08420</name>
</gene>
<evidence type="ECO:0000313" key="3">
    <source>
        <dbReference type="EMBL" id="WNF01478.1"/>
    </source>
</evidence>
<name>A0ABY9V9C5_9ACTN</name>
<evidence type="ECO:0000256" key="1">
    <source>
        <dbReference type="ARBA" id="ARBA00023125"/>
    </source>
</evidence>
<dbReference type="SMART" id="SM00530">
    <property type="entry name" value="HTH_XRE"/>
    <property type="match status" value="1"/>
</dbReference>
<dbReference type="EMBL" id="CP117522">
    <property type="protein sequence ID" value="WNF01478.1"/>
    <property type="molecule type" value="Genomic_DNA"/>
</dbReference>
<dbReference type="PANTHER" id="PTHR46797:SF1">
    <property type="entry name" value="METHYLPHOSPHONATE SYNTHASE"/>
    <property type="match status" value="1"/>
</dbReference>
<dbReference type="CDD" id="cd02209">
    <property type="entry name" value="cupin_XRE_C"/>
    <property type="match status" value="1"/>
</dbReference>
<dbReference type="InterPro" id="IPR010982">
    <property type="entry name" value="Lambda_DNA-bd_dom_sf"/>
</dbReference>
<dbReference type="Gene3D" id="2.60.120.10">
    <property type="entry name" value="Jelly Rolls"/>
    <property type="match status" value="1"/>
</dbReference>
<dbReference type="Gene3D" id="1.10.260.40">
    <property type="entry name" value="lambda repressor-like DNA-binding domains"/>
    <property type="match status" value="1"/>
</dbReference>
<sequence length="194" mass="20717">MEATETEKLIAERLSGARRRTGWTLAEVAPAVGVSVTHLSRLERGDRQPSIGVLIQLARMYGTSVGQLVGEEPESACRIFRRGAATPIEGPDGRYRYAAVSGTSGPNMLEAICLELSGRSPTGRAAEHPGEEWLFVHSGDVRLEVASATYDLAPGDAAHFDARQPHLLHNAGPNAATVFVITVPSPAGQGSWHR</sequence>
<dbReference type="Pfam" id="PF07883">
    <property type="entry name" value="Cupin_2"/>
    <property type="match status" value="1"/>
</dbReference>
<dbReference type="InterPro" id="IPR011051">
    <property type="entry name" value="RmlC_Cupin_sf"/>
</dbReference>
<dbReference type="CDD" id="cd00093">
    <property type="entry name" value="HTH_XRE"/>
    <property type="match status" value="1"/>
</dbReference>
<proteinExistence type="predicted"/>
<dbReference type="SUPFAM" id="SSF47413">
    <property type="entry name" value="lambda repressor-like DNA-binding domains"/>
    <property type="match status" value="1"/>
</dbReference>
<accession>A0ABY9V9C5</accession>
<dbReference type="InterPro" id="IPR050807">
    <property type="entry name" value="TransReg_Diox_bact_type"/>
</dbReference>
<protein>
    <submittedName>
        <fullName evidence="3">XRE family transcriptional regulator</fullName>
    </submittedName>
</protein>
<dbReference type="Proteomes" id="UP001305606">
    <property type="component" value="Chromosome"/>
</dbReference>
<keyword evidence="1" id="KW-0238">DNA-binding</keyword>
<dbReference type="PANTHER" id="PTHR46797">
    <property type="entry name" value="HTH-TYPE TRANSCRIPTIONAL REGULATOR"/>
    <property type="match status" value="1"/>
</dbReference>
<reference evidence="3 4" key="1">
    <citation type="submission" date="2023-02" db="EMBL/GenBank/DDBJ databases">
        <title>Streptomyces sp. SCA4-21 with antifungal activity against Fusarium oxysporum f. sp. cubense, Streptomyces sp. SCA2-17 with antifungal activity against Fusarium oxysporum f. sp. cubense.</title>
        <authorList>
            <person name="Qi D."/>
        </authorList>
    </citation>
    <scope>NUCLEOTIDE SEQUENCE [LARGE SCALE GENOMIC DNA]</scope>
    <source>
        <strain evidence="3 4">SCA4-21</strain>
    </source>
</reference>
<dbReference type="InterPro" id="IPR013096">
    <property type="entry name" value="Cupin_2"/>
</dbReference>
<dbReference type="InterPro" id="IPR014710">
    <property type="entry name" value="RmlC-like_jellyroll"/>
</dbReference>
<organism evidence="3 4">
    <name type="scientific">Streptomyces luomodiensis</name>
    <dbReference type="NCBI Taxonomy" id="3026192"/>
    <lineage>
        <taxon>Bacteria</taxon>
        <taxon>Bacillati</taxon>
        <taxon>Actinomycetota</taxon>
        <taxon>Actinomycetes</taxon>
        <taxon>Kitasatosporales</taxon>
        <taxon>Streptomycetaceae</taxon>
        <taxon>Streptomyces</taxon>
    </lineage>
</organism>
<feature type="domain" description="HTH cro/C1-type" evidence="2">
    <location>
        <begin position="14"/>
        <end position="68"/>
    </location>
</feature>